<comment type="cofactor">
    <cofactor evidence="1">
        <name>Mg(2+)</name>
        <dbReference type="ChEBI" id="CHEBI:18420"/>
    </cofactor>
</comment>
<proteinExistence type="inferred from homology"/>
<sequence>MSFDKTNKTYLEWIENKNLDSELKELLANASDEELQAAFNLELEFGTAGIRGILGAGPGRFNVYTIKKVTISYAKMLIAKYKDRLNDGVVIGHDNRHNSAKFAQLVADILTSFNIKAYLFKDNAMKPTPVVSFATKTLNCIGGVVITASHNPSQYNGYKIYDPYGCQLMPEDTDFIASEMDKIDDILNWEFTPNTSLLETVDQKVIDKYFDMIRNLEFYKNEQESKSKVKIIFSAVNGTGTEFTPKVLRESGYEVIEVAEHAFEDETFKNVVNPNPEFDPAWKIPLEYAVKHDADIVIMNDPDADRFGMAVKHNGEFIRLNGNETGPILIDWKLSNLKRLNKLPKNPALYSSFVTSDLGDRIACEGYGSTIVKTLTGFKWMGDQIAKEPITGLNFVFAYEESFGYVLDDSTRDKDGIQASIMIAEACWFYKQQNMTLIDYLNSLYDTYGYYFTDTVNLNFKPEEKDLKIKPLMKALREKGISEIAGLKVIKSEDYINGLYNMPGQDLLKFYLEDKSWFAVRPSGTEPKLKIYFIGVDKSIDSAKQKVQAIYNELKQMLNI</sequence>
<dbReference type="RefSeq" id="WP_307445630.1">
    <property type="nucleotide sequence ID" value="NZ_JAUSWP010000011.1"/>
</dbReference>
<name>A0ABU0NFB0_9MOLU</name>
<dbReference type="InterPro" id="IPR005844">
    <property type="entry name" value="A-D-PHexomutase_a/b/a-I"/>
</dbReference>
<keyword evidence="3" id="KW-0597">Phosphoprotein</keyword>
<organism evidence="12 13">
    <name type="scientific">Mycoplasma yeatsii</name>
    <dbReference type="NCBI Taxonomy" id="51365"/>
    <lineage>
        <taxon>Bacteria</taxon>
        <taxon>Bacillati</taxon>
        <taxon>Mycoplasmatota</taxon>
        <taxon>Mollicutes</taxon>
        <taxon>Mycoplasmataceae</taxon>
        <taxon>Mycoplasma</taxon>
    </lineage>
</organism>
<keyword evidence="13" id="KW-1185">Reference proteome</keyword>
<evidence type="ECO:0000256" key="3">
    <source>
        <dbReference type="ARBA" id="ARBA00022553"/>
    </source>
</evidence>
<dbReference type="Gene3D" id="3.40.120.10">
    <property type="entry name" value="Alpha-D-Glucose-1,6-Bisphosphate, subunit A, domain 3"/>
    <property type="match status" value="3"/>
</dbReference>
<dbReference type="Pfam" id="PF02878">
    <property type="entry name" value="PGM_PMM_I"/>
    <property type="match status" value="1"/>
</dbReference>
<reference evidence="12" key="1">
    <citation type="submission" date="2023-07" db="EMBL/GenBank/DDBJ databases">
        <title>Genomic Encyclopedia of Type Strains, Phase IV (KMG-IV): sequencing the most valuable type-strain genomes for metagenomic binning, comparative biology and taxonomic classification.</title>
        <authorList>
            <person name="Goeker M."/>
        </authorList>
    </citation>
    <scope>NUCLEOTIDE SEQUENCE [LARGE SCALE GENOMIC DNA]</scope>
    <source>
        <strain evidence="12">DSM 22019</strain>
    </source>
</reference>
<dbReference type="EC" id="5.4.2.2" evidence="12"/>
<dbReference type="PRINTS" id="PR00509">
    <property type="entry name" value="PGMPMM"/>
</dbReference>
<evidence type="ECO:0000256" key="6">
    <source>
        <dbReference type="ARBA" id="ARBA00023235"/>
    </source>
</evidence>
<dbReference type="Pfam" id="PF02879">
    <property type="entry name" value="PGM_PMM_II"/>
    <property type="match status" value="1"/>
</dbReference>
<dbReference type="InterPro" id="IPR005845">
    <property type="entry name" value="A-D-PHexomutase_a/b/a-II"/>
</dbReference>
<dbReference type="PANTHER" id="PTHR45745:SF1">
    <property type="entry name" value="PHOSPHOGLUCOMUTASE 2B-RELATED"/>
    <property type="match status" value="1"/>
</dbReference>
<feature type="domain" description="Alpha-D-phosphohexomutase C-terminal" evidence="8">
    <location>
        <begin position="490"/>
        <end position="539"/>
    </location>
</feature>
<evidence type="ECO:0000259" key="9">
    <source>
        <dbReference type="Pfam" id="PF02878"/>
    </source>
</evidence>
<dbReference type="PANTHER" id="PTHR45745">
    <property type="entry name" value="PHOSPHOMANNOMUTASE 45A"/>
    <property type="match status" value="1"/>
</dbReference>
<evidence type="ECO:0000259" key="8">
    <source>
        <dbReference type="Pfam" id="PF00408"/>
    </source>
</evidence>
<gene>
    <name evidence="12" type="ORF">J2Z63_000783</name>
</gene>
<feature type="domain" description="Alpha-D-phosphohexomutase alpha/beta/alpha" evidence="11">
    <location>
        <begin position="322"/>
        <end position="448"/>
    </location>
</feature>
<feature type="domain" description="Alpha-D-phosphohexomutase alpha/beta/alpha" evidence="10">
    <location>
        <begin position="208"/>
        <end position="315"/>
    </location>
</feature>
<dbReference type="InterPro" id="IPR005843">
    <property type="entry name" value="A-D-PHexomutase_C"/>
</dbReference>
<dbReference type="Proteomes" id="UP001236620">
    <property type="component" value="Unassembled WGS sequence"/>
</dbReference>
<dbReference type="InterPro" id="IPR036900">
    <property type="entry name" value="A-D-PHexomutase_C_sf"/>
</dbReference>
<dbReference type="SUPFAM" id="SSF53738">
    <property type="entry name" value="Phosphoglucomutase, first 3 domains"/>
    <property type="match status" value="3"/>
</dbReference>
<dbReference type="CDD" id="cd05799">
    <property type="entry name" value="PGM2"/>
    <property type="match status" value="1"/>
</dbReference>
<protein>
    <submittedName>
        <fullName evidence="12">Phosphoglucomutase</fullName>
        <ecNumber evidence="12">5.4.2.2</ecNumber>
    </submittedName>
</protein>
<evidence type="ECO:0000259" key="11">
    <source>
        <dbReference type="Pfam" id="PF02880"/>
    </source>
</evidence>
<keyword evidence="6 12" id="KW-0413">Isomerase</keyword>
<dbReference type="InterPro" id="IPR016055">
    <property type="entry name" value="A-D-PHexomutase_a/b/a-I/II/III"/>
</dbReference>
<keyword evidence="4 7" id="KW-0479">Metal-binding</keyword>
<dbReference type="Pfam" id="PF00408">
    <property type="entry name" value="PGM_PMM_IV"/>
    <property type="match status" value="1"/>
</dbReference>
<evidence type="ECO:0000313" key="13">
    <source>
        <dbReference type="Proteomes" id="UP001236620"/>
    </source>
</evidence>
<dbReference type="PROSITE" id="PS00710">
    <property type="entry name" value="PGM_PMM"/>
    <property type="match status" value="1"/>
</dbReference>
<dbReference type="InterPro" id="IPR005841">
    <property type="entry name" value="Alpha-D-phosphohexomutase_SF"/>
</dbReference>
<dbReference type="InterPro" id="IPR016066">
    <property type="entry name" value="A-D-PHexomutase_CS"/>
</dbReference>
<evidence type="ECO:0000256" key="7">
    <source>
        <dbReference type="RuleBase" id="RU004326"/>
    </source>
</evidence>
<evidence type="ECO:0000259" key="10">
    <source>
        <dbReference type="Pfam" id="PF02879"/>
    </source>
</evidence>
<evidence type="ECO:0000256" key="4">
    <source>
        <dbReference type="ARBA" id="ARBA00022723"/>
    </source>
</evidence>
<dbReference type="Gene3D" id="3.30.310.50">
    <property type="entry name" value="Alpha-D-phosphohexomutase, C-terminal domain"/>
    <property type="match status" value="1"/>
</dbReference>
<comment type="similarity">
    <text evidence="2 7">Belongs to the phosphohexose mutase family.</text>
</comment>
<evidence type="ECO:0000313" key="12">
    <source>
        <dbReference type="EMBL" id="MDQ0568133.1"/>
    </source>
</evidence>
<dbReference type="EMBL" id="JAUSWP010000011">
    <property type="protein sequence ID" value="MDQ0568133.1"/>
    <property type="molecule type" value="Genomic_DNA"/>
</dbReference>
<evidence type="ECO:0000256" key="5">
    <source>
        <dbReference type="ARBA" id="ARBA00022842"/>
    </source>
</evidence>
<accession>A0ABU0NFB0</accession>
<dbReference type="Pfam" id="PF02880">
    <property type="entry name" value="PGM_PMM_III"/>
    <property type="match status" value="1"/>
</dbReference>
<evidence type="ECO:0000256" key="1">
    <source>
        <dbReference type="ARBA" id="ARBA00001946"/>
    </source>
</evidence>
<dbReference type="SUPFAM" id="SSF55957">
    <property type="entry name" value="Phosphoglucomutase, C-terminal domain"/>
    <property type="match status" value="1"/>
</dbReference>
<feature type="domain" description="Alpha-D-phosphohexomutase alpha/beta/alpha" evidence="9">
    <location>
        <begin position="44"/>
        <end position="184"/>
    </location>
</feature>
<comment type="caution">
    <text evidence="12">The sequence shown here is derived from an EMBL/GenBank/DDBJ whole genome shotgun (WGS) entry which is preliminary data.</text>
</comment>
<dbReference type="GO" id="GO:0004614">
    <property type="term" value="F:phosphoglucomutase activity"/>
    <property type="evidence" value="ECO:0007669"/>
    <property type="project" value="UniProtKB-EC"/>
</dbReference>
<dbReference type="InterPro" id="IPR005846">
    <property type="entry name" value="A-D-PHexomutase_a/b/a-III"/>
</dbReference>
<keyword evidence="5 7" id="KW-0460">Magnesium</keyword>
<evidence type="ECO:0000256" key="2">
    <source>
        <dbReference type="ARBA" id="ARBA00010231"/>
    </source>
</evidence>